<organism evidence="1 2">
    <name type="scientific">Deinococcus malanensis</name>
    <dbReference type="NCBI Taxonomy" id="1706855"/>
    <lineage>
        <taxon>Bacteria</taxon>
        <taxon>Thermotogati</taxon>
        <taxon>Deinococcota</taxon>
        <taxon>Deinococci</taxon>
        <taxon>Deinococcales</taxon>
        <taxon>Deinococcaceae</taxon>
        <taxon>Deinococcus</taxon>
    </lineage>
</organism>
<protein>
    <recommendedName>
        <fullName evidence="3">DUF2442 domain-containing protein</fullName>
    </recommendedName>
</protein>
<evidence type="ECO:0008006" key="3">
    <source>
        <dbReference type="Google" id="ProtNLM"/>
    </source>
</evidence>
<dbReference type="Proteomes" id="UP000647587">
    <property type="component" value="Unassembled WGS sequence"/>
</dbReference>
<sequence>MLTVHVHLNSGDTIVLEMSLSQKNRLSRTINQATLPTLPFVAVVDGRTIEIPWRSIGYLSSCAQMQCQAIQEAAD</sequence>
<evidence type="ECO:0000313" key="1">
    <source>
        <dbReference type="EMBL" id="GGK36030.1"/>
    </source>
</evidence>
<dbReference type="EMBL" id="BMPP01000016">
    <property type="protein sequence ID" value="GGK36030.1"/>
    <property type="molecule type" value="Genomic_DNA"/>
</dbReference>
<gene>
    <name evidence="1" type="ORF">GCM10008955_32470</name>
</gene>
<reference evidence="2" key="1">
    <citation type="journal article" date="2019" name="Int. J. Syst. Evol. Microbiol.">
        <title>The Global Catalogue of Microorganisms (GCM) 10K type strain sequencing project: providing services to taxonomists for standard genome sequencing and annotation.</title>
        <authorList>
            <consortium name="The Broad Institute Genomics Platform"/>
            <consortium name="The Broad Institute Genome Sequencing Center for Infectious Disease"/>
            <person name="Wu L."/>
            <person name="Ma J."/>
        </authorList>
    </citation>
    <scope>NUCLEOTIDE SEQUENCE [LARGE SCALE GENOMIC DNA]</scope>
    <source>
        <strain evidence="2">JCM 30331</strain>
    </source>
</reference>
<accession>A0ABQ2F0L4</accession>
<name>A0ABQ2F0L4_9DEIO</name>
<proteinExistence type="predicted"/>
<keyword evidence="2" id="KW-1185">Reference proteome</keyword>
<evidence type="ECO:0000313" key="2">
    <source>
        <dbReference type="Proteomes" id="UP000647587"/>
    </source>
</evidence>
<comment type="caution">
    <text evidence="1">The sequence shown here is derived from an EMBL/GenBank/DDBJ whole genome shotgun (WGS) entry which is preliminary data.</text>
</comment>
<dbReference type="RefSeq" id="WP_189010658.1">
    <property type="nucleotide sequence ID" value="NZ_BMPP01000016.1"/>
</dbReference>